<dbReference type="PANTHER" id="PTHR42887">
    <property type="entry name" value="OS12G0638800 PROTEIN"/>
    <property type="match status" value="1"/>
</dbReference>
<comment type="caution">
    <text evidence="7">The sequence shown here is derived from an EMBL/GenBank/DDBJ whole genome shotgun (WGS) entry which is preliminary data.</text>
</comment>
<keyword evidence="2" id="KW-0285">Flavoprotein</keyword>
<dbReference type="PANTHER" id="PTHR42887:SF2">
    <property type="entry name" value="OS12G0638800 PROTEIN"/>
    <property type="match status" value="1"/>
</dbReference>
<feature type="domain" description="RsdA/BaiN/AoA(So)-like Rossmann fold-like" evidence="5">
    <location>
        <begin position="6"/>
        <end position="435"/>
    </location>
</feature>
<evidence type="ECO:0008006" key="9">
    <source>
        <dbReference type="Google" id="ProtNLM"/>
    </source>
</evidence>
<organism evidence="7 8">
    <name type="scientific">Algisphaera agarilytica</name>
    <dbReference type="NCBI Taxonomy" id="1385975"/>
    <lineage>
        <taxon>Bacteria</taxon>
        <taxon>Pseudomonadati</taxon>
        <taxon>Planctomycetota</taxon>
        <taxon>Phycisphaerae</taxon>
        <taxon>Phycisphaerales</taxon>
        <taxon>Phycisphaeraceae</taxon>
        <taxon>Algisphaera</taxon>
    </lineage>
</organism>
<dbReference type="Gene3D" id="1.10.8.260">
    <property type="entry name" value="HI0933 insert domain-like"/>
    <property type="match status" value="1"/>
</dbReference>
<dbReference type="SUPFAM" id="SSF51905">
    <property type="entry name" value="FAD/NAD(P)-binding domain"/>
    <property type="match status" value="1"/>
</dbReference>
<dbReference type="InterPro" id="IPR057661">
    <property type="entry name" value="RsdA/BaiN/AoA(So)_Rossmann"/>
</dbReference>
<evidence type="ECO:0000256" key="3">
    <source>
        <dbReference type="ARBA" id="ARBA00022827"/>
    </source>
</evidence>
<evidence type="ECO:0000256" key="4">
    <source>
        <dbReference type="SAM" id="MobiDB-lite"/>
    </source>
</evidence>
<accession>A0A7X0H881</accession>
<dbReference type="PRINTS" id="PR00368">
    <property type="entry name" value="FADPNR"/>
</dbReference>
<evidence type="ECO:0000259" key="5">
    <source>
        <dbReference type="Pfam" id="PF03486"/>
    </source>
</evidence>
<dbReference type="Proteomes" id="UP000541810">
    <property type="component" value="Unassembled WGS sequence"/>
</dbReference>
<dbReference type="InterPro" id="IPR036188">
    <property type="entry name" value="FAD/NAD-bd_sf"/>
</dbReference>
<evidence type="ECO:0000259" key="6">
    <source>
        <dbReference type="Pfam" id="PF22780"/>
    </source>
</evidence>
<feature type="domain" description="RsdA/BaiN/AoA(So)-like insert" evidence="6">
    <location>
        <begin position="197"/>
        <end position="257"/>
    </location>
</feature>
<evidence type="ECO:0000256" key="2">
    <source>
        <dbReference type="ARBA" id="ARBA00022630"/>
    </source>
</evidence>
<dbReference type="EMBL" id="JACHGY010000001">
    <property type="protein sequence ID" value="MBB6430918.1"/>
    <property type="molecule type" value="Genomic_DNA"/>
</dbReference>
<proteinExistence type="predicted"/>
<dbReference type="Gene3D" id="3.50.50.60">
    <property type="entry name" value="FAD/NAD(P)-binding domain"/>
    <property type="match status" value="1"/>
</dbReference>
<evidence type="ECO:0000313" key="7">
    <source>
        <dbReference type="EMBL" id="MBB6430918.1"/>
    </source>
</evidence>
<keyword evidence="3" id="KW-0274">FAD</keyword>
<feature type="domain" description="RsdA/BaiN/AoA(So)-like insert" evidence="6">
    <location>
        <begin position="288"/>
        <end position="383"/>
    </location>
</feature>
<keyword evidence="8" id="KW-1185">Reference proteome</keyword>
<dbReference type="Pfam" id="PF03486">
    <property type="entry name" value="HI0933_like"/>
    <property type="match status" value="1"/>
</dbReference>
<gene>
    <name evidence="7" type="ORF">HNQ40_002724</name>
</gene>
<dbReference type="InterPro" id="IPR023166">
    <property type="entry name" value="BaiN-like_dom_sf"/>
</dbReference>
<dbReference type="Pfam" id="PF22780">
    <property type="entry name" value="HI0933_like_1st"/>
    <property type="match status" value="2"/>
</dbReference>
<dbReference type="Gene3D" id="2.40.30.10">
    <property type="entry name" value="Translation factors"/>
    <property type="match status" value="1"/>
</dbReference>
<dbReference type="InterPro" id="IPR004792">
    <property type="entry name" value="BaiN-like"/>
</dbReference>
<name>A0A7X0H881_9BACT</name>
<dbReference type="NCBIfam" id="TIGR00275">
    <property type="entry name" value="aminoacetone oxidase family FAD-binding enzyme"/>
    <property type="match status" value="1"/>
</dbReference>
<evidence type="ECO:0000313" key="8">
    <source>
        <dbReference type="Proteomes" id="UP000541810"/>
    </source>
</evidence>
<protein>
    <recommendedName>
        <fullName evidence="9">Aminoacetone oxidase family FAD-binding enzyme</fullName>
    </recommendedName>
</protein>
<dbReference type="InterPro" id="IPR055178">
    <property type="entry name" value="RsdA/BaiN/AoA(So)-like_dom"/>
</dbReference>
<dbReference type="SUPFAM" id="SSF160996">
    <property type="entry name" value="HI0933 insert domain-like"/>
    <property type="match status" value="1"/>
</dbReference>
<evidence type="ECO:0000256" key="1">
    <source>
        <dbReference type="ARBA" id="ARBA00001974"/>
    </source>
</evidence>
<reference evidence="7 8" key="1">
    <citation type="submission" date="2020-08" db="EMBL/GenBank/DDBJ databases">
        <title>Genomic Encyclopedia of Type Strains, Phase IV (KMG-IV): sequencing the most valuable type-strain genomes for metagenomic binning, comparative biology and taxonomic classification.</title>
        <authorList>
            <person name="Goeker M."/>
        </authorList>
    </citation>
    <scope>NUCLEOTIDE SEQUENCE [LARGE SCALE GENOMIC DNA]</scope>
    <source>
        <strain evidence="7 8">DSM 103725</strain>
    </source>
</reference>
<feature type="region of interest" description="Disordered" evidence="4">
    <location>
        <begin position="269"/>
        <end position="289"/>
    </location>
</feature>
<comment type="cofactor">
    <cofactor evidence="1">
        <name>FAD</name>
        <dbReference type="ChEBI" id="CHEBI:57692"/>
    </cofactor>
</comment>
<sequence length="445" mass="46969">MTNKVDIAVIGAGAAGLFASIFAQHESVSERSVLAFDGAKKLGAKILIAGGGRCNVTHDVVRPDDYASGPGSSRNAVKKVLKSFTVSDTIEFFGNRGVELKREDTGKLFPTTDRARTVLNALLEACYEAGAELLTEHRASAIERVEGGFSITTSQGEYDAKRVVLSTGGKALPKSGSDGFGYQLARSLGHSVTDTWPALVPLLLPKGHWLTELKGIAVDVELSLAGPTGKVLHKQDGAMLLTHFGLSGPAPMDISRHFGGDFPLSPGLCPGAESSGNRPRAEPGAKGAGMSLNANLLPSHTFDSLETELLEQSTAHPRRTVLQVVQAHFPDRLAMALVQHGAKLEPGLPLSQLSKDNRRALVRTLTALPLPVTADRGYEFAEVTAGGVPLSEVNLSTMESRVCPGLHLAGEILDVDGRIGGYNFQWAWCTGRLAGLGAAKALAQD</sequence>
<dbReference type="AlphaFoldDB" id="A0A7X0H881"/>
<dbReference type="RefSeq" id="WP_184678411.1">
    <property type="nucleotide sequence ID" value="NZ_JACHGY010000001.1"/>
</dbReference>